<evidence type="ECO:0000313" key="1">
    <source>
        <dbReference type="EMBL" id="CAG34903.1"/>
    </source>
</evidence>
<dbReference type="KEGG" id="dps:DP0174"/>
<gene>
    <name evidence="1" type="ordered locus">DP0174</name>
</gene>
<dbReference type="EMBL" id="CR522870">
    <property type="protein sequence ID" value="CAG34903.1"/>
    <property type="molecule type" value="Genomic_DNA"/>
</dbReference>
<dbReference type="AlphaFoldDB" id="Q6ARX2"/>
<dbReference type="RefSeq" id="WP_011187419.1">
    <property type="nucleotide sequence ID" value="NC_006138.1"/>
</dbReference>
<accession>Q6ARX2</accession>
<keyword evidence="2" id="KW-1185">Reference proteome</keyword>
<dbReference type="HOGENOM" id="CLU_050666_1_1_7"/>
<evidence type="ECO:0000313" key="2">
    <source>
        <dbReference type="Proteomes" id="UP000000602"/>
    </source>
</evidence>
<dbReference type="Pfam" id="PF11185">
    <property type="entry name" value="DUF2971"/>
    <property type="match status" value="1"/>
</dbReference>
<dbReference type="eggNOG" id="COG0457">
    <property type="taxonomic scope" value="Bacteria"/>
</dbReference>
<dbReference type="Proteomes" id="UP000000602">
    <property type="component" value="Chromosome"/>
</dbReference>
<protein>
    <recommendedName>
        <fullName evidence="3">DUF2971 domain-containing protein</fullName>
    </recommendedName>
</protein>
<name>Q6ARX2_DESPS</name>
<proteinExistence type="predicted"/>
<dbReference type="OrthoDB" id="4119964at2"/>
<organism evidence="1 2">
    <name type="scientific">Desulfotalea psychrophila (strain LSv54 / DSM 12343)</name>
    <dbReference type="NCBI Taxonomy" id="177439"/>
    <lineage>
        <taxon>Bacteria</taxon>
        <taxon>Pseudomonadati</taxon>
        <taxon>Thermodesulfobacteriota</taxon>
        <taxon>Desulfobulbia</taxon>
        <taxon>Desulfobulbales</taxon>
        <taxon>Desulfocapsaceae</taxon>
        <taxon>Desulfotalea</taxon>
    </lineage>
</organism>
<dbReference type="InterPro" id="IPR021352">
    <property type="entry name" value="DUF2971"/>
</dbReference>
<reference evidence="2" key="1">
    <citation type="journal article" date="2004" name="Environ. Microbiol.">
        <title>The genome of Desulfotalea psychrophila, a sulfate-reducing bacterium from permanently cold Arctic sediments.</title>
        <authorList>
            <person name="Rabus R."/>
            <person name="Ruepp A."/>
            <person name="Frickey T."/>
            <person name="Rattei T."/>
            <person name="Fartmann B."/>
            <person name="Stark M."/>
            <person name="Bauer M."/>
            <person name="Zibat A."/>
            <person name="Lombardot T."/>
            <person name="Becker I."/>
            <person name="Amann J."/>
            <person name="Gellner K."/>
            <person name="Teeling H."/>
            <person name="Leuschner W.D."/>
            <person name="Gloeckner F.-O."/>
            <person name="Lupas A.N."/>
            <person name="Amann R."/>
            <person name="Klenk H.-P."/>
        </authorList>
    </citation>
    <scope>NUCLEOTIDE SEQUENCE [LARGE SCALE GENOMIC DNA]</scope>
    <source>
        <strain evidence="2">DSM 12343 / LSv54</strain>
    </source>
</reference>
<sequence length="204" mass="23665">MKLYKFRSLDNLEFVLDILLNQRLYCSSYDSLNDPLEGLFYTIISPRGNQKRVRQYKSIDDLPTFNSDLKICSLSKSLEDIRMWSHYANGHTGVAIEIEFSDYEADVTEVNYDSGLKKHGTTILAGATPNEVLSYKTEHWRYENEYRIIGQDEYYPIKGRVTAVYFGVRASDFHKDILKKSVSNNISLLETRLDRKNIVVRAVK</sequence>
<evidence type="ECO:0008006" key="3">
    <source>
        <dbReference type="Google" id="ProtNLM"/>
    </source>
</evidence>